<dbReference type="InterPro" id="IPR004365">
    <property type="entry name" value="NA-bd_OB_tRNA"/>
</dbReference>
<evidence type="ECO:0000256" key="9">
    <source>
        <dbReference type="ARBA" id="ARBA00025611"/>
    </source>
</evidence>
<dbReference type="InterPro" id="IPR029460">
    <property type="entry name" value="DNAPol_HHH"/>
</dbReference>
<evidence type="ECO:0000256" key="2">
    <source>
        <dbReference type="ARBA" id="ARBA00009496"/>
    </source>
</evidence>
<evidence type="ECO:0000256" key="4">
    <source>
        <dbReference type="ARBA" id="ARBA00019114"/>
    </source>
</evidence>
<dbReference type="Pfam" id="PF17657">
    <property type="entry name" value="DNA_pol3_finger"/>
    <property type="match status" value="1"/>
</dbReference>
<dbReference type="EMBL" id="MKIE01000005">
    <property type="protein sequence ID" value="OHW62049.1"/>
    <property type="molecule type" value="Genomic_DNA"/>
</dbReference>
<dbReference type="InterPro" id="IPR041931">
    <property type="entry name" value="DNA_pol3_alpha_thumb_dom"/>
</dbReference>
<dbReference type="Gene3D" id="2.40.50.140">
    <property type="entry name" value="Nucleic acid-binding proteins"/>
    <property type="match status" value="1"/>
</dbReference>
<feature type="domain" description="Polymerase/histidinol phosphatase N-terminal" evidence="11">
    <location>
        <begin position="7"/>
        <end position="74"/>
    </location>
</feature>
<proteinExistence type="inferred from homology"/>
<evidence type="ECO:0000256" key="1">
    <source>
        <dbReference type="ARBA" id="ARBA00004496"/>
    </source>
</evidence>
<protein>
    <recommendedName>
        <fullName evidence="4">DNA polymerase III subunit alpha</fullName>
        <ecNumber evidence="3">2.7.7.7</ecNumber>
    </recommendedName>
</protein>
<dbReference type="GO" id="GO:0008408">
    <property type="term" value="F:3'-5' exonuclease activity"/>
    <property type="evidence" value="ECO:0007669"/>
    <property type="project" value="InterPro"/>
</dbReference>
<organism evidence="12 13">
    <name type="scientific">Andreesenia angusta</name>
    <dbReference type="NCBI Taxonomy" id="39480"/>
    <lineage>
        <taxon>Bacteria</taxon>
        <taxon>Bacillati</taxon>
        <taxon>Bacillota</taxon>
        <taxon>Tissierellia</taxon>
        <taxon>Tissierellales</taxon>
        <taxon>Gottschalkiaceae</taxon>
        <taxon>Andreesenia</taxon>
    </lineage>
</organism>
<dbReference type="PANTHER" id="PTHR32294">
    <property type="entry name" value="DNA POLYMERASE III SUBUNIT ALPHA"/>
    <property type="match status" value="1"/>
</dbReference>
<dbReference type="InterPro" id="IPR011708">
    <property type="entry name" value="DNA_pol3_alpha_NTPase_dom"/>
</dbReference>
<evidence type="ECO:0000256" key="5">
    <source>
        <dbReference type="ARBA" id="ARBA00022679"/>
    </source>
</evidence>
<dbReference type="GO" id="GO:0003676">
    <property type="term" value="F:nucleic acid binding"/>
    <property type="evidence" value="ECO:0007669"/>
    <property type="project" value="InterPro"/>
</dbReference>
<dbReference type="InterPro" id="IPR004013">
    <property type="entry name" value="PHP_dom"/>
</dbReference>
<reference evidence="12 13" key="1">
    <citation type="submission" date="2016-09" db="EMBL/GenBank/DDBJ databases">
        <title>Genome sequence of Eubacterium angustum.</title>
        <authorList>
            <person name="Poehlein A."/>
            <person name="Daniel R."/>
        </authorList>
    </citation>
    <scope>NUCLEOTIDE SEQUENCE [LARGE SCALE GENOMIC DNA]</scope>
    <source>
        <strain evidence="12 13">DSM 1989</strain>
    </source>
</reference>
<dbReference type="Pfam" id="PF01336">
    <property type="entry name" value="tRNA_anti-codon"/>
    <property type="match status" value="1"/>
</dbReference>
<evidence type="ECO:0000256" key="6">
    <source>
        <dbReference type="ARBA" id="ARBA00022695"/>
    </source>
</evidence>
<dbReference type="SMART" id="SM00481">
    <property type="entry name" value="POLIIIAc"/>
    <property type="match status" value="1"/>
</dbReference>
<dbReference type="NCBIfam" id="TIGR00594">
    <property type="entry name" value="polc"/>
    <property type="match status" value="1"/>
</dbReference>
<keyword evidence="6 12" id="KW-0548">Nucleotidyltransferase</keyword>
<comment type="function">
    <text evidence="9">DNA polymerase III is a complex, multichain enzyme responsible for most of the replicative synthesis in bacteria. This DNA polymerase also exhibits 3' to 5' exonuclease activity. The alpha chain is the DNA polymerase.</text>
</comment>
<dbReference type="Proteomes" id="UP000180254">
    <property type="component" value="Unassembled WGS sequence"/>
</dbReference>
<dbReference type="Gene3D" id="1.10.150.870">
    <property type="match status" value="1"/>
</dbReference>
<evidence type="ECO:0000256" key="3">
    <source>
        <dbReference type="ARBA" id="ARBA00012417"/>
    </source>
</evidence>
<keyword evidence="8" id="KW-0239">DNA-directed DNA polymerase</keyword>
<evidence type="ECO:0000259" key="11">
    <source>
        <dbReference type="SMART" id="SM00481"/>
    </source>
</evidence>
<dbReference type="SUPFAM" id="SSF89550">
    <property type="entry name" value="PHP domain-like"/>
    <property type="match status" value="1"/>
</dbReference>
<accession>A0A1S1V8H9</accession>
<evidence type="ECO:0000256" key="8">
    <source>
        <dbReference type="ARBA" id="ARBA00022932"/>
    </source>
</evidence>
<dbReference type="GO" id="GO:0006260">
    <property type="term" value="P:DNA replication"/>
    <property type="evidence" value="ECO:0007669"/>
    <property type="project" value="UniProtKB-KW"/>
</dbReference>
<dbReference type="Pfam" id="PF07733">
    <property type="entry name" value="DNA_pol3_alpha"/>
    <property type="match status" value="1"/>
</dbReference>
<dbReference type="NCBIfam" id="NF004226">
    <property type="entry name" value="PRK05673.1"/>
    <property type="match status" value="1"/>
</dbReference>
<evidence type="ECO:0000313" key="13">
    <source>
        <dbReference type="Proteomes" id="UP000180254"/>
    </source>
</evidence>
<dbReference type="InterPro" id="IPR012340">
    <property type="entry name" value="NA-bd_OB-fold"/>
</dbReference>
<dbReference type="RefSeq" id="WP_071063255.1">
    <property type="nucleotide sequence ID" value="NZ_MKIE01000005.1"/>
</dbReference>
<dbReference type="NCBIfam" id="NF005298">
    <property type="entry name" value="PRK06826.1"/>
    <property type="match status" value="1"/>
</dbReference>
<evidence type="ECO:0000256" key="10">
    <source>
        <dbReference type="ARBA" id="ARBA00049244"/>
    </source>
</evidence>
<sequence>MEKGNMVHLHVHTSYSLLDGSARIGDLLDRTAELGMDSIAITDHGSMFGVVDFYKKARKKGIKPIIGCEVYVTSGDRREKTVKGESGMYHLVLLAENQEGYKNLLKIVSEGYVSGFYYKPRVDYETLREYSTGIIALSACLGGEVQKYILNGQPETAKEKALLYRDIFGEENFYLELQDHYIEEQKRVNQGLIRISKETGIELVATNDVHYIRKEDAKVHDILLCIQTGKTEGEEDRMRFPTDEFYLKSYEEMAKLFPEKSLQNTARISERCNVELDFDTLHLPEYEIPEGYGNHSEYFRHLCYEGLEKKYSEIDESLVERLEFEIKTIENMGYVDYFLIVWDFIKYAKDNGIMVGPGRGSAAGSVVSYVLDIIDIDPLKYNLLFERFLNPERVSMPDIDIDFCYERREEVIDYVVRKYGSERVAQIVTFGTMAARGAIRDVGRALDMDYGKVDKIAKQIPMELGMTIDKALEVNKELKAVYDSEHDTKELIDLARAVEGLPRHTSTHAAGVVISKEAVTEYVPLSRNGDSITTQFTMTELEELGLLKMDFLGLRTLTVIRDAVELVERNYGRKVELESIGEDDSGVYEMFSRGETLGIFQFESPGMRQVLKELKPTEFENIVAANSLYRPGPMSQIPRYIENKENPESVEYAHKLLEPILNVTYGCMVYQEQVMQIVRDIGGFSMARSDLVRRAMGKKKMDVMEEERKNFIYGKLDSDGNCEIEGALRKGVDESTANRIYDEMIDFAKYAFNKSHSAAYALVAYRTAWLKHYYPVEFMAALISSVMGSSDSVSLYIHECKRLGIDILPPDINESYLKFTVVDGKIRFGLSAVKNVGKNAIEDMVKERQHGGKYKSFVDFCKRADSSINKRMIESLIKAGAFDSLGYKRAQLIAVYERILDGVQKEKKKNIEGQFSLFETVDTSENKSLDLDSLPDIEEFSKQIILSMEKEMTGIYITGHPLSDYEEAVKKLSNINTHDINSDGSEEGSFDQRVKDGKRVKIAGIISAKKNKLTRNNNMMSFVTIEDLFGDIEVVVFPAVYERHRELLEEGRIVLVDGKLSISEDEGRKSIIAERLHDIDEASKGLKKVYIKLPYDRDIAEIENIKYVLKDYPGDIPVYIYLEKNKKTVKASREFWVNISEESLEERVESLLGAGNIKVV</sequence>
<dbReference type="Gene3D" id="1.10.10.1600">
    <property type="entry name" value="Bacterial DNA polymerase III alpha subunit, thumb domain"/>
    <property type="match status" value="1"/>
</dbReference>
<dbReference type="GO" id="GO:0005737">
    <property type="term" value="C:cytoplasm"/>
    <property type="evidence" value="ECO:0007669"/>
    <property type="project" value="UniProtKB-SubCell"/>
</dbReference>
<evidence type="ECO:0000313" key="12">
    <source>
        <dbReference type="EMBL" id="OHW62049.1"/>
    </source>
</evidence>
<dbReference type="Gene3D" id="3.20.20.140">
    <property type="entry name" value="Metal-dependent hydrolases"/>
    <property type="match status" value="1"/>
</dbReference>
<gene>
    <name evidence="12" type="primary">dnaE</name>
    <name evidence="12" type="ORF">EUAN_14970</name>
</gene>
<keyword evidence="5 12" id="KW-0808">Transferase</keyword>
<name>A0A1S1V8H9_9FIRM</name>
<dbReference type="GO" id="GO:0003887">
    <property type="term" value="F:DNA-directed DNA polymerase activity"/>
    <property type="evidence" value="ECO:0007669"/>
    <property type="project" value="UniProtKB-KW"/>
</dbReference>
<dbReference type="InterPro" id="IPR004805">
    <property type="entry name" value="DnaE2/DnaE/PolC"/>
</dbReference>
<dbReference type="OrthoDB" id="9803237at2"/>
<dbReference type="Pfam" id="PF02811">
    <property type="entry name" value="PHP"/>
    <property type="match status" value="1"/>
</dbReference>
<dbReference type="STRING" id="39480.EUAN_14970"/>
<evidence type="ECO:0000256" key="7">
    <source>
        <dbReference type="ARBA" id="ARBA00022705"/>
    </source>
</evidence>
<dbReference type="Pfam" id="PF14579">
    <property type="entry name" value="HHH_6"/>
    <property type="match status" value="1"/>
</dbReference>
<keyword evidence="13" id="KW-1185">Reference proteome</keyword>
<dbReference type="InterPro" id="IPR016195">
    <property type="entry name" value="Pol/histidinol_Pase-like"/>
</dbReference>
<dbReference type="PANTHER" id="PTHR32294:SF0">
    <property type="entry name" value="DNA POLYMERASE III SUBUNIT ALPHA"/>
    <property type="match status" value="1"/>
</dbReference>
<dbReference type="InterPro" id="IPR003141">
    <property type="entry name" value="Pol/His_phosphatase_N"/>
</dbReference>
<dbReference type="EC" id="2.7.7.7" evidence="3"/>
<comment type="caution">
    <text evidence="12">The sequence shown here is derived from an EMBL/GenBank/DDBJ whole genome shotgun (WGS) entry which is preliminary data.</text>
</comment>
<dbReference type="CDD" id="cd04485">
    <property type="entry name" value="DnaE_OBF"/>
    <property type="match status" value="1"/>
</dbReference>
<dbReference type="CDD" id="cd12113">
    <property type="entry name" value="PHP_PolIIIA_DnaE3"/>
    <property type="match status" value="1"/>
</dbReference>
<comment type="similarity">
    <text evidence="2">Belongs to the DNA polymerase type-C family. DnaE subfamily.</text>
</comment>
<keyword evidence="7" id="KW-0235">DNA replication</keyword>
<comment type="subcellular location">
    <subcellularLocation>
        <location evidence="1">Cytoplasm</location>
    </subcellularLocation>
</comment>
<comment type="catalytic activity">
    <reaction evidence="10">
        <text>DNA(n) + a 2'-deoxyribonucleoside 5'-triphosphate = DNA(n+1) + diphosphate</text>
        <dbReference type="Rhea" id="RHEA:22508"/>
        <dbReference type="Rhea" id="RHEA-COMP:17339"/>
        <dbReference type="Rhea" id="RHEA-COMP:17340"/>
        <dbReference type="ChEBI" id="CHEBI:33019"/>
        <dbReference type="ChEBI" id="CHEBI:61560"/>
        <dbReference type="ChEBI" id="CHEBI:173112"/>
        <dbReference type="EC" id="2.7.7.7"/>
    </reaction>
</comment>
<dbReference type="InterPro" id="IPR040982">
    <property type="entry name" value="DNA_pol3_finger"/>
</dbReference>
<dbReference type="AlphaFoldDB" id="A0A1S1V8H9"/>